<dbReference type="InterPro" id="IPR036188">
    <property type="entry name" value="FAD/NAD-bd_sf"/>
</dbReference>
<name>A0AAJ5W719_9SPHI</name>
<dbReference type="EMBL" id="CP119313">
    <property type="protein sequence ID" value="WEK19296.1"/>
    <property type="molecule type" value="Genomic_DNA"/>
</dbReference>
<evidence type="ECO:0000313" key="2">
    <source>
        <dbReference type="EMBL" id="WEK19296.1"/>
    </source>
</evidence>
<dbReference type="AlphaFoldDB" id="A0AAJ5W719"/>
<proteinExistence type="predicted"/>
<feature type="chain" id="PRO_5042551163" description="FAD-dependent oxidoreductase" evidence="1">
    <location>
        <begin position="21"/>
        <end position="402"/>
    </location>
</feature>
<gene>
    <name evidence="2" type="ORF">P0Y49_21200</name>
</gene>
<organism evidence="2 3">
    <name type="scientific">Candidatus Pedobacter colombiensis</name>
    <dbReference type="NCBI Taxonomy" id="3121371"/>
    <lineage>
        <taxon>Bacteria</taxon>
        <taxon>Pseudomonadati</taxon>
        <taxon>Bacteroidota</taxon>
        <taxon>Sphingobacteriia</taxon>
        <taxon>Sphingobacteriales</taxon>
        <taxon>Sphingobacteriaceae</taxon>
        <taxon>Pedobacter</taxon>
    </lineage>
</organism>
<evidence type="ECO:0000313" key="3">
    <source>
        <dbReference type="Proteomes" id="UP001214530"/>
    </source>
</evidence>
<accession>A0AAJ5W719</accession>
<dbReference type="SUPFAM" id="SSF51905">
    <property type="entry name" value="FAD/NAD(P)-binding domain"/>
    <property type="match status" value="1"/>
</dbReference>
<dbReference type="Proteomes" id="UP001214530">
    <property type="component" value="Chromosome"/>
</dbReference>
<evidence type="ECO:0000256" key="1">
    <source>
        <dbReference type="SAM" id="SignalP"/>
    </source>
</evidence>
<keyword evidence="1" id="KW-0732">Signal</keyword>
<protein>
    <recommendedName>
        <fullName evidence="4">FAD-dependent oxidoreductase</fullName>
    </recommendedName>
</protein>
<sequence length="402" mass="44276">MKKGLFVVFVISVFTQVATAQTIKTGVLVIGNGNNAIGSGFQSAISGVKTTMLIQGADLVVSPPDKNISSGLEFQFLKKMRLAKGIQDSTSKVYIDGTSANSVLKTWADSIKNLTVLRNIKWSRIKRSGNNWNVLLEDGRSIKAEVIVNADGSGNVDEALGLKGGAVKQWQPLSYSNNLYRLSVSSGYLTNNTNANIILLNSFLLPQQENLVVLNQGNESFAGGQAAGATAAYAVFFKTKTSLSDLKEIQKELINHKLATLPFADVEQGDPNWKSIQFIGLSGFLKVVLTNGDANFYPEQAVSTAEVKEPIKEFYYKAQIWFDDYKDVNITVGAALNMICMVGNKAPENTNAEVQKKWKSSYHFKNEFDLNRSITRREFAVLVDEYLNPFKTNIDKTGRVIR</sequence>
<reference evidence="2" key="1">
    <citation type="submission" date="2023-03" db="EMBL/GenBank/DDBJ databases">
        <title>Andean soil-derived lignocellulolytic bacterial consortium as a source of novel taxa and putative plastic-active enzymes.</title>
        <authorList>
            <person name="Diaz-Garcia L."/>
            <person name="Chuvochina M."/>
            <person name="Feuerriegel G."/>
            <person name="Bunk B."/>
            <person name="Sproer C."/>
            <person name="Streit W.R."/>
            <person name="Rodriguez L.M."/>
            <person name="Overmann J."/>
            <person name="Jimenez D.J."/>
        </authorList>
    </citation>
    <scope>NUCLEOTIDE SEQUENCE</scope>
    <source>
        <strain evidence="2">MAG 3858</strain>
    </source>
</reference>
<feature type="signal peptide" evidence="1">
    <location>
        <begin position="1"/>
        <end position="20"/>
    </location>
</feature>
<evidence type="ECO:0008006" key="4">
    <source>
        <dbReference type="Google" id="ProtNLM"/>
    </source>
</evidence>